<feature type="non-terminal residue" evidence="1">
    <location>
        <position position="288"/>
    </location>
</feature>
<dbReference type="EMBL" id="GBHO01026307">
    <property type="protein sequence ID" value="JAG17297.1"/>
    <property type="molecule type" value="Transcribed_RNA"/>
</dbReference>
<feature type="non-terminal residue" evidence="1">
    <location>
        <position position="1"/>
    </location>
</feature>
<proteinExistence type="predicted"/>
<gene>
    <name evidence="1" type="primary">PARVA</name>
    <name evidence="1" type="ORF">CM83_99663</name>
</gene>
<sequence length="288" mass="33752">KLLEFGVPYTATIMFNEDLPFQRKEIPTTMKEVQENYKHDTTRSYFERTSDRRKKFDYTATYNKEDARIQNFWQTFIPFSNNPEETETFKDTIEGLYQPRLSRVDLKWKEGQDELTDLIYEDISRLMFTTHRIRKLYDTFVGGAKIVDPADSHVTEEQDIFVYFAIMNSIPPESHGVPMILDALLAQVEFNNDSNLAFDPDFYGWILGDQPEPIVKTKLEDAIPQLHKEYDLTRDDDIAKNLKAIFNPRAVVYGDIVKWRTLHLGKLGKFIRDREGAVMKNYVEAHIS</sequence>
<reference evidence="1" key="2">
    <citation type="submission" date="2014-07" db="EMBL/GenBank/DDBJ databases">
        <authorList>
            <person name="Hull J."/>
        </authorList>
    </citation>
    <scope>NUCLEOTIDE SEQUENCE</scope>
</reference>
<evidence type="ECO:0000313" key="2">
    <source>
        <dbReference type="EMBL" id="JAG55429.1"/>
    </source>
</evidence>
<protein>
    <submittedName>
        <fullName evidence="1">Alpha-parvin</fullName>
    </submittedName>
</protein>
<dbReference type="EMBL" id="GBRD01010395">
    <property type="protein sequence ID" value="JAG55429.1"/>
    <property type="molecule type" value="Transcribed_RNA"/>
</dbReference>
<dbReference type="AlphaFoldDB" id="A0A0A9X986"/>
<evidence type="ECO:0000313" key="1">
    <source>
        <dbReference type="EMBL" id="JAG17297.1"/>
    </source>
</evidence>
<accession>A0A0A9X986</accession>
<reference evidence="2" key="3">
    <citation type="submission" date="2014-09" db="EMBL/GenBank/DDBJ databases">
        <authorList>
            <person name="Magalhaes I.L.F."/>
            <person name="Oliveira U."/>
            <person name="Santos F.R."/>
            <person name="Vidigal T.H.D.A."/>
            <person name="Brescovit A.D."/>
            <person name="Santos A.J."/>
        </authorList>
    </citation>
    <scope>NUCLEOTIDE SEQUENCE</scope>
</reference>
<reference evidence="1" key="1">
    <citation type="journal article" date="2014" name="PLoS ONE">
        <title>Transcriptome-Based Identification of ABC Transporters in the Western Tarnished Plant Bug Lygus hesperus.</title>
        <authorList>
            <person name="Hull J.J."/>
            <person name="Chaney K."/>
            <person name="Geib S.M."/>
            <person name="Fabrick J.A."/>
            <person name="Brent C.S."/>
            <person name="Walsh D."/>
            <person name="Lavine L.C."/>
        </authorList>
    </citation>
    <scope>NUCLEOTIDE SEQUENCE</scope>
</reference>
<name>A0A0A9X986_LYGHE</name>
<organism evidence="1">
    <name type="scientific">Lygus hesperus</name>
    <name type="common">Western plant bug</name>
    <dbReference type="NCBI Taxonomy" id="30085"/>
    <lineage>
        <taxon>Eukaryota</taxon>
        <taxon>Metazoa</taxon>
        <taxon>Ecdysozoa</taxon>
        <taxon>Arthropoda</taxon>
        <taxon>Hexapoda</taxon>
        <taxon>Insecta</taxon>
        <taxon>Pterygota</taxon>
        <taxon>Neoptera</taxon>
        <taxon>Paraneoptera</taxon>
        <taxon>Hemiptera</taxon>
        <taxon>Heteroptera</taxon>
        <taxon>Panheteroptera</taxon>
        <taxon>Cimicomorpha</taxon>
        <taxon>Miridae</taxon>
        <taxon>Mirini</taxon>
        <taxon>Lygus</taxon>
    </lineage>
</organism>